<evidence type="ECO:0000313" key="5">
    <source>
        <dbReference type="EMBL" id="CAF4413652.1"/>
    </source>
</evidence>
<evidence type="ECO:0000313" key="4">
    <source>
        <dbReference type="EMBL" id="CAF4331845.1"/>
    </source>
</evidence>
<evidence type="ECO:0000256" key="1">
    <source>
        <dbReference type="SAM" id="Phobius"/>
    </source>
</evidence>
<feature type="transmembrane region" description="Helical" evidence="1">
    <location>
        <begin position="57"/>
        <end position="79"/>
    </location>
</feature>
<protein>
    <recommendedName>
        <fullName evidence="7">G-protein coupled receptors family 1 profile domain-containing protein</fullName>
    </recommendedName>
</protein>
<evidence type="ECO:0008006" key="7">
    <source>
        <dbReference type="Google" id="ProtNLM"/>
    </source>
</evidence>
<reference evidence="3" key="1">
    <citation type="submission" date="2021-02" db="EMBL/GenBank/DDBJ databases">
        <authorList>
            <person name="Nowell W R."/>
        </authorList>
    </citation>
    <scope>NUCLEOTIDE SEQUENCE</scope>
</reference>
<dbReference type="EMBL" id="CAJOBC010093017">
    <property type="protein sequence ID" value="CAF4413652.1"/>
    <property type="molecule type" value="Genomic_DNA"/>
</dbReference>
<gene>
    <name evidence="3" type="ORF">GPM918_LOCUS39287</name>
    <name evidence="2" type="ORF">OVA965_LOCUS38891</name>
    <name evidence="5" type="ORF">SRO942_LOCUS40155</name>
    <name evidence="4" type="ORF">TMI583_LOCUS40116</name>
</gene>
<accession>A0A815X304</accession>
<evidence type="ECO:0000313" key="6">
    <source>
        <dbReference type="Proteomes" id="UP000663829"/>
    </source>
</evidence>
<dbReference type="Proteomes" id="UP000682733">
    <property type="component" value="Unassembled WGS sequence"/>
</dbReference>
<keyword evidence="1" id="KW-1133">Transmembrane helix</keyword>
<dbReference type="Proteomes" id="UP000677228">
    <property type="component" value="Unassembled WGS sequence"/>
</dbReference>
<dbReference type="SUPFAM" id="SSF81321">
    <property type="entry name" value="Family A G protein-coupled receptor-like"/>
    <property type="match status" value="1"/>
</dbReference>
<evidence type="ECO:0000313" key="3">
    <source>
        <dbReference type="EMBL" id="CAF1552541.1"/>
    </source>
</evidence>
<sequence>MPRGSFYAKLFGTITLTRYFLNLSLIFLFGQLTLANVRKQRKKRRLTPQRQIDRQLIAMLLFHVLGYVMLASPYTIMLLLSTILRRTNTLIFIQNLSRISLNLGYVMNFPIYVLSARLYRQEFFHALNKISNFIIKRNIVAIRKQQSHTTDTYEGSISLRSKSLFCLEEQKIELNGLVLHANTTDTENYV</sequence>
<evidence type="ECO:0000313" key="2">
    <source>
        <dbReference type="EMBL" id="CAF1543246.1"/>
    </source>
</evidence>
<keyword evidence="1" id="KW-0812">Transmembrane</keyword>
<dbReference type="Proteomes" id="UP000663829">
    <property type="component" value="Unassembled WGS sequence"/>
</dbReference>
<comment type="caution">
    <text evidence="3">The sequence shown here is derived from an EMBL/GenBank/DDBJ whole genome shotgun (WGS) entry which is preliminary data.</text>
</comment>
<keyword evidence="1" id="KW-0472">Membrane</keyword>
<name>A0A815X304_9BILA</name>
<dbReference type="Proteomes" id="UP000681722">
    <property type="component" value="Unassembled WGS sequence"/>
</dbReference>
<dbReference type="Gene3D" id="1.20.1070.10">
    <property type="entry name" value="Rhodopsin 7-helix transmembrane proteins"/>
    <property type="match status" value="1"/>
</dbReference>
<keyword evidence="6" id="KW-1185">Reference proteome</keyword>
<dbReference type="EMBL" id="CAJNOK010039209">
    <property type="protein sequence ID" value="CAF1543246.1"/>
    <property type="molecule type" value="Genomic_DNA"/>
</dbReference>
<proteinExistence type="predicted"/>
<feature type="transmembrane region" description="Helical" evidence="1">
    <location>
        <begin position="20"/>
        <end position="37"/>
    </location>
</feature>
<dbReference type="EMBL" id="CAJNOQ010027325">
    <property type="protein sequence ID" value="CAF1552541.1"/>
    <property type="molecule type" value="Genomic_DNA"/>
</dbReference>
<organism evidence="3 6">
    <name type="scientific">Didymodactylos carnosus</name>
    <dbReference type="NCBI Taxonomy" id="1234261"/>
    <lineage>
        <taxon>Eukaryota</taxon>
        <taxon>Metazoa</taxon>
        <taxon>Spiralia</taxon>
        <taxon>Gnathifera</taxon>
        <taxon>Rotifera</taxon>
        <taxon>Eurotatoria</taxon>
        <taxon>Bdelloidea</taxon>
        <taxon>Philodinida</taxon>
        <taxon>Philodinidae</taxon>
        <taxon>Didymodactylos</taxon>
    </lineage>
</organism>
<dbReference type="AlphaFoldDB" id="A0A815X304"/>
<dbReference type="EMBL" id="CAJOBA010061564">
    <property type="protein sequence ID" value="CAF4331845.1"/>
    <property type="molecule type" value="Genomic_DNA"/>
</dbReference>